<dbReference type="Gene3D" id="3.40.190.10">
    <property type="entry name" value="Periplasmic binding protein-like II"/>
    <property type="match status" value="1"/>
</dbReference>
<dbReference type="PANTHER" id="PTHR30290">
    <property type="entry name" value="PERIPLASMIC BINDING COMPONENT OF ABC TRANSPORTER"/>
    <property type="match status" value="1"/>
</dbReference>
<evidence type="ECO:0000256" key="3">
    <source>
        <dbReference type="SAM" id="SignalP"/>
    </source>
</evidence>
<keyword evidence="3" id="KW-0732">Signal</keyword>
<dbReference type="AlphaFoldDB" id="A0A7W6HRT2"/>
<dbReference type="Gene3D" id="3.10.105.10">
    <property type="entry name" value="Dipeptide-binding Protein, Domain 3"/>
    <property type="match status" value="1"/>
</dbReference>
<evidence type="ECO:0000313" key="5">
    <source>
        <dbReference type="EMBL" id="MBB4010252.1"/>
    </source>
</evidence>
<dbReference type="Gene3D" id="3.90.76.10">
    <property type="entry name" value="Dipeptide-binding Protein, Domain 1"/>
    <property type="match status" value="1"/>
</dbReference>
<evidence type="ECO:0000259" key="4">
    <source>
        <dbReference type="Pfam" id="PF00496"/>
    </source>
</evidence>
<gene>
    <name evidence="5" type="ORF">GGQ71_004550</name>
</gene>
<dbReference type="InterPro" id="IPR039424">
    <property type="entry name" value="SBP_5"/>
</dbReference>
<comment type="similarity">
    <text evidence="2">Belongs to the bacterial solute-binding protein 5 family.</text>
</comment>
<dbReference type="Proteomes" id="UP000544107">
    <property type="component" value="Unassembled WGS sequence"/>
</dbReference>
<dbReference type="PANTHER" id="PTHR30290:SF83">
    <property type="entry name" value="ABC TRANSPORTER SUBSTRATE-BINDING PROTEIN"/>
    <property type="match status" value="1"/>
</dbReference>
<feature type="signal peptide" evidence="3">
    <location>
        <begin position="1"/>
        <end position="45"/>
    </location>
</feature>
<name>A0A7W6HRT2_9HYPH</name>
<dbReference type="GO" id="GO:1904680">
    <property type="term" value="F:peptide transmembrane transporter activity"/>
    <property type="evidence" value="ECO:0007669"/>
    <property type="project" value="TreeGrafter"/>
</dbReference>
<dbReference type="GO" id="GO:0015833">
    <property type="term" value="P:peptide transport"/>
    <property type="evidence" value="ECO:0007669"/>
    <property type="project" value="TreeGrafter"/>
</dbReference>
<protein>
    <submittedName>
        <fullName evidence="5">ABC-type transport system substrate-binding protein</fullName>
    </submittedName>
</protein>
<evidence type="ECO:0000256" key="2">
    <source>
        <dbReference type="ARBA" id="ARBA00005695"/>
    </source>
</evidence>
<dbReference type="EMBL" id="JACIED010000007">
    <property type="protein sequence ID" value="MBB4010252.1"/>
    <property type="molecule type" value="Genomic_DNA"/>
</dbReference>
<proteinExistence type="inferred from homology"/>
<dbReference type="Pfam" id="PF00496">
    <property type="entry name" value="SBP_bac_5"/>
    <property type="match status" value="1"/>
</dbReference>
<comment type="caution">
    <text evidence="5">The sequence shown here is derived from an EMBL/GenBank/DDBJ whole genome shotgun (WGS) entry which is preliminary data.</text>
</comment>
<evidence type="ECO:0000313" key="6">
    <source>
        <dbReference type="Proteomes" id="UP000544107"/>
    </source>
</evidence>
<dbReference type="GO" id="GO:0030288">
    <property type="term" value="C:outer membrane-bounded periplasmic space"/>
    <property type="evidence" value="ECO:0007669"/>
    <property type="project" value="UniProtKB-ARBA"/>
</dbReference>
<reference evidence="5 6" key="1">
    <citation type="submission" date="2020-08" db="EMBL/GenBank/DDBJ databases">
        <title>Genomic Encyclopedia of Type Strains, Phase IV (KMG-IV): sequencing the most valuable type-strain genomes for metagenomic binning, comparative biology and taxonomic classification.</title>
        <authorList>
            <person name="Goeker M."/>
        </authorList>
    </citation>
    <scope>NUCLEOTIDE SEQUENCE [LARGE SCALE GENOMIC DNA]</scope>
    <source>
        <strain evidence="5 6">DSM 100021</strain>
    </source>
</reference>
<evidence type="ECO:0000256" key="1">
    <source>
        <dbReference type="ARBA" id="ARBA00004418"/>
    </source>
</evidence>
<dbReference type="CDD" id="cd08495">
    <property type="entry name" value="PBP2_NikA_DppA_OppA_like_8"/>
    <property type="match status" value="1"/>
</dbReference>
<comment type="subcellular location">
    <subcellularLocation>
        <location evidence="1">Periplasm</location>
    </subcellularLocation>
</comment>
<feature type="domain" description="Solute-binding protein family 5" evidence="4">
    <location>
        <begin position="97"/>
        <end position="447"/>
    </location>
</feature>
<dbReference type="PIRSF" id="PIRSF002741">
    <property type="entry name" value="MppA"/>
    <property type="match status" value="1"/>
</dbReference>
<organism evidence="5 6">
    <name type="scientific">Allorhizobium taibaishanense</name>
    <dbReference type="NCBI Taxonomy" id="887144"/>
    <lineage>
        <taxon>Bacteria</taxon>
        <taxon>Pseudomonadati</taxon>
        <taxon>Pseudomonadota</taxon>
        <taxon>Alphaproteobacteria</taxon>
        <taxon>Hyphomicrobiales</taxon>
        <taxon>Rhizobiaceae</taxon>
        <taxon>Rhizobium/Agrobacterium group</taxon>
        <taxon>Allorhizobium</taxon>
    </lineage>
</organism>
<accession>A0A7W6HRT2</accession>
<dbReference type="InterPro" id="IPR000914">
    <property type="entry name" value="SBP_5_dom"/>
</dbReference>
<sequence length="555" mass="61723">MATKKGDSMTDRFEHTPSRARFRTLALACAAAVSMLTVSAEIASAAGTLRIGMTASDIPLTTGQTDQGGEGQRFMGYTVYNALIEWDLTRADKPSALVPGLATSWSVDASDKTKWTFKLREGVKFHDGSIFDANSVVWNLDKLLKADAPQFDKRQSAQGKSRIPAVSSYKAIDALTVEITTKTPDATLPYQISWILMSSPANWEAQGKNWYAVAQKPSGTGPWKIENGFTPRERVEMTPNKEYWDKNRIPKLDKLVLIPLPEPNTRVAALRSGQVDWIEAPAPDSVKSLKAAGFEIVTNSYPHNWTWHFSRIEGSPWNDIRIRKAANLAVDRDGLNELLGGLSIPAQGYLPPGHQWFGNPTFKLSYNVTEAKKLMAEAGYTPEKPLTTKVIISSSGSGQMLPLQMNEYIQQTLAEVGIKIEYEVADWNTVINIWRAGAKDPSAKGATAINYSYFIQDPFTALIRQSQCNLAPPAGTNWGYYCDPEMDAMFDKVRTTFDAAEQDKVLQQIHEKYVNDALFLMVTHDVNPRAMTKKVKGFVQAQNWFQDFSTISMEP</sequence>
<dbReference type="SUPFAM" id="SSF53850">
    <property type="entry name" value="Periplasmic binding protein-like II"/>
    <property type="match status" value="1"/>
</dbReference>
<dbReference type="GO" id="GO:0043190">
    <property type="term" value="C:ATP-binding cassette (ABC) transporter complex"/>
    <property type="evidence" value="ECO:0007669"/>
    <property type="project" value="InterPro"/>
</dbReference>
<feature type="chain" id="PRO_5030651759" evidence="3">
    <location>
        <begin position="46"/>
        <end position="555"/>
    </location>
</feature>
<dbReference type="InterPro" id="IPR030678">
    <property type="entry name" value="Peptide/Ni-bd"/>
</dbReference>